<gene>
    <name evidence="1" type="ORF">GMARGA_LOCUS23715</name>
</gene>
<keyword evidence="2" id="KW-1185">Reference proteome</keyword>
<accession>A0ABN7VX50</accession>
<proteinExistence type="predicted"/>
<sequence>MVMEVLELYYDPKIALVNLLNSYIEVLDTWVSELRRPERPKSEKKTLDTLKIKNEEEMYFINETNIPEIREAKHEAYEPHQESAEMYTRDNQ</sequence>
<evidence type="ECO:0000313" key="2">
    <source>
        <dbReference type="Proteomes" id="UP000789901"/>
    </source>
</evidence>
<dbReference type="Proteomes" id="UP000789901">
    <property type="component" value="Unassembled WGS sequence"/>
</dbReference>
<feature type="non-terminal residue" evidence="1">
    <location>
        <position position="92"/>
    </location>
</feature>
<reference evidence="1 2" key="1">
    <citation type="submission" date="2021-06" db="EMBL/GenBank/DDBJ databases">
        <authorList>
            <person name="Kallberg Y."/>
            <person name="Tangrot J."/>
            <person name="Rosling A."/>
        </authorList>
    </citation>
    <scope>NUCLEOTIDE SEQUENCE [LARGE SCALE GENOMIC DNA]</scope>
    <source>
        <strain evidence="1 2">120-4 pot B 10/14</strain>
    </source>
</reference>
<evidence type="ECO:0000313" key="1">
    <source>
        <dbReference type="EMBL" id="CAG8803734.1"/>
    </source>
</evidence>
<protein>
    <submittedName>
        <fullName evidence="1">21482_t:CDS:1</fullName>
    </submittedName>
</protein>
<dbReference type="EMBL" id="CAJVQB010024255">
    <property type="protein sequence ID" value="CAG8803734.1"/>
    <property type="molecule type" value="Genomic_DNA"/>
</dbReference>
<comment type="caution">
    <text evidence="1">The sequence shown here is derived from an EMBL/GenBank/DDBJ whole genome shotgun (WGS) entry which is preliminary data.</text>
</comment>
<organism evidence="1 2">
    <name type="scientific">Gigaspora margarita</name>
    <dbReference type="NCBI Taxonomy" id="4874"/>
    <lineage>
        <taxon>Eukaryota</taxon>
        <taxon>Fungi</taxon>
        <taxon>Fungi incertae sedis</taxon>
        <taxon>Mucoromycota</taxon>
        <taxon>Glomeromycotina</taxon>
        <taxon>Glomeromycetes</taxon>
        <taxon>Diversisporales</taxon>
        <taxon>Gigasporaceae</taxon>
        <taxon>Gigaspora</taxon>
    </lineage>
</organism>
<name>A0ABN7VX50_GIGMA</name>